<feature type="region of interest" description="Disordered" evidence="5">
    <location>
        <begin position="202"/>
        <end position="230"/>
    </location>
</feature>
<accession>A0A964US62</accession>
<dbReference type="InterPro" id="IPR009057">
    <property type="entry name" value="Homeodomain-like_sf"/>
</dbReference>
<dbReference type="PRINTS" id="PR00455">
    <property type="entry name" value="HTHTETR"/>
</dbReference>
<dbReference type="OrthoDB" id="3237195at2"/>
<keyword evidence="2 4" id="KW-0238">DNA-binding</keyword>
<dbReference type="GO" id="GO:0003700">
    <property type="term" value="F:DNA-binding transcription factor activity"/>
    <property type="evidence" value="ECO:0007669"/>
    <property type="project" value="TreeGrafter"/>
</dbReference>
<dbReference type="Pfam" id="PF21935">
    <property type="entry name" value="TetR_C_45"/>
    <property type="match status" value="1"/>
</dbReference>
<dbReference type="PANTHER" id="PTHR30055:SF234">
    <property type="entry name" value="HTH-TYPE TRANSCRIPTIONAL REGULATOR BETI"/>
    <property type="match status" value="1"/>
</dbReference>
<dbReference type="AlphaFoldDB" id="A0A964US62"/>
<dbReference type="NCBIfam" id="NF041196">
    <property type="entry name" value="ScbR_bind_reg"/>
    <property type="match status" value="1"/>
</dbReference>
<evidence type="ECO:0000256" key="1">
    <source>
        <dbReference type="ARBA" id="ARBA00023015"/>
    </source>
</evidence>
<dbReference type="Gene3D" id="1.10.357.10">
    <property type="entry name" value="Tetracycline Repressor, domain 2"/>
    <property type="match status" value="1"/>
</dbReference>
<evidence type="ECO:0000313" key="8">
    <source>
        <dbReference type="Proteomes" id="UP000598297"/>
    </source>
</evidence>
<dbReference type="RefSeq" id="WP_161701268.1">
    <property type="nucleotide sequence ID" value="NZ_JAAAHS010000220.1"/>
</dbReference>
<dbReference type="InterPro" id="IPR023772">
    <property type="entry name" value="DNA-bd_HTH_TetR-type_CS"/>
</dbReference>
<keyword evidence="3" id="KW-0804">Transcription</keyword>
<organism evidence="7 8">
    <name type="scientific">Streptomyces boluensis</name>
    <dbReference type="NCBI Taxonomy" id="1775135"/>
    <lineage>
        <taxon>Bacteria</taxon>
        <taxon>Bacillati</taxon>
        <taxon>Actinomycetota</taxon>
        <taxon>Actinomycetes</taxon>
        <taxon>Kitasatosporales</taxon>
        <taxon>Streptomycetaceae</taxon>
        <taxon>Streptomyces</taxon>
    </lineage>
</organism>
<dbReference type="GO" id="GO:0000976">
    <property type="term" value="F:transcription cis-regulatory region binding"/>
    <property type="evidence" value="ECO:0007669"/>
    <property type="project" value="TreeGrafter"/>
</dbReference>
<evidence type="ECO:0000313" key="7">
    <source>
        <dbReference type="EMBL" id="NBE54453.1"/>
    </source>
</evidence>
<evidence type="ECO:0000259" key="6">
    <source>
        <dbReference type="PROSITE" id="PS50977"/>
    </source>
</evidence>
<evidence type="ECO:0000256" key="4">
    <source>
        <dbReference type="PROSITE-ProRule" id="PRU00335"/>
    </source>
</evidence>
<dbReference type="PROSITE" id="PS50977">
    <property type="entry name" value="HTH_TETR_2"/>
    <property type="match status" value="1"/>
</dbReference>
<name>A0A964US62_9ACTN</name>
<dbReference type="Proteomes" id="UP000598297">
    <property type="component" value="Unassembled WGS sequence"/>
</dbReference>
<evidence type="ECO:0000256" key="2">
    <source>
        <dbReference type="ARBA" id="ARBA00023125"/>
    </source>
</evidence>
<dbReference type="PANTHER" id="PTHR30055">
    <property type="entry name" value="HTH-TYPE TRANSCRIPTIONAL REGULATOR RUTR"/>
    <property type="match status" value="1"/>
</dbReference>
<dbReference type="InterPro" id="IPR036271">
    <property type="entry name" value="Tet_transcr_reg_TetR-rel_C_sf"/>
</dbReference>
<dbReference type="Pfam" id="PF00440">
    <property type="entry name" value="TetR_N"/>
    <property type="match status" value="1"/>
</dbReference>
<reference evidence="7" key="1">
    <citation type="submission" date="2020-01" db="EMBL/GenBank/DDBJ databases">
        <title>Whole-genome analyses of novel actinobacteria.</title>
        <authorList>
            <person name="Sahin N."/>
        </authorList>
    </citation>
    <scope>NUCLEOTIDE SEQUENCE</scope>
    <source>
        <strain evidence="7">YC537</strain>
    </source>
</reference>
<evidence type="ECO:0000256" key="3">
    <source>
        <dbReference type="ARBA" id="ARBA00023163"/>
    </source>
</evidence>
<keyword evidence="1" id="KW-0805">Transcription regulation</keyword>
<proteinExistence type="predicted"/>
<feature type="DNA-binding region" description="H-T-H motif" evidence="4">
    <location>
        <begin position="29"/>
        <end position="48"/>
    </location>
</feature>
<dbReference type="InterPro" id="IPR047923">
    <property type="entry name" value="ArpA-like"/>
</dbReference>
<protein>
    <submittedName>
        <fullName evidence="7">TetR family transcriptional regulator</fullName>
    </submittedName>
</protein>
<keyword evidence="8" id="KW-1185">Reference proteome</keyword>
<dbReference type="SUPFAM" id="SSF48498">
    <property type="entry name" value="Tetracyclin repressor-like, C-terminal domain"/>
    <property type="match status" value="1"/>
</dbReference>
<dbReference type="PROSITE" id="PS01081">
    <property type="entry name" value="HTH_TETR_1"/>
    <property type="match status" value="1"/>
</dbReference>
<comment type="caution">
    <text evidence="7">The sequence shown here is derived from an EMBL/GenBank/DDBJ whole genome shotgun (WGS) entry which is preliminary data.</text>
</comment>
<gene>
    <name evidence="7" type="ORF">GUY60_24150</name>
</gene>
<dbReference type="SUPFAM" id="SSF46689">
    <property type="entry name" value="Homeodomain-like"/>
    <property type="match status" value="1"/>
</dbReference>
<sequence length="230" mass="25438">MQARSARTRNKLVRAGAELFDRKGYAQATLVQIAESAGLTKGALYFHFASKDALVDDIQEQAQTLLREFAHTHEQRGTPPVQTLIDLTHLLARTLQQDPVVRASFRIAHEGAGRHPSIADFHNPWMTEALTLLEQAREQHRIREPQPHGRAEVLLSTLICGIGVLAAAESPHLELGRGVAELWAQLLPTLVPDDDIDCYRTWPPQPDTTRTPALRDLGTPAPHTSTHDAA</sequence>
<dbReference type="InterPro" id="IPR054126">
    <property type="entry name" value="CprB_TetR_C"/>
</dbReference>
<dbReference type="EMBL" id="JAAAHS010000220">
    <property type="protein sequence ID" value="NBE54453.1"/>
    <property type="molecule type" value="Genomic_DNA"/>
</dbReference>
<evidence type="ECO:0000256" key="5">
    <source>
        <dbReference type="SAM" id="MobiDB-lite"/>
    </source>
</evidence>
<dbReference type="InterPro" id="IPR001647">
    <property type="entry name" value="HTH_TetR"/>
</dbReference>
<dbReference type="InterPro" id="IPR050109">
    <property type="entry name" value="HTH-type_TetR-like_transc_reg"/>
</dbReference>
<feature type="domain" description="HTH tetR-type" evidence="6">
    <location>
        <begin position="6"/>
        <end position="66"/>
    </location>
</feature>